<dbReference type="Gene3D" id="3.40.50.150">
    <property type="entry name" value="Vaccinia Virus protein VP39"/>
    <property type="match status" value="1"/>
</dbReference>
<proteinExistence type="predicted"/>
<dbReference type="Pfam" id="PF13649">
    <property type="entry name" value="Methyltransf_25"/>
    <property type="match status" value="1"/>
</dbReference>
<sequence length="241" mass="28610">MKFYRYFLNGIPEYLARHYWWAYLWRFSVWFFDFQFIINAILFGQYKKLKAETLLQITDNKGPILQLACVYGSLTPTIIKKISPMPLHITDVALIQLRKIKNKIARQSLLLATIMNAEQLAYKNNSFKKLIVFFLLHELPQTARLKTLAECLRVTQPDGIIVITEYNKKPINHFLYRFYPSRWLLEKAEPFLSDFWSEDLFSMLNDLGKQYAKEVNLVNEVTLFYGFYRVVVYSVCNRDIT</sequence>
<gene>
    <name evidence="3" type="ORF">MNBD_GAMMA22-221</name>
</gene>
<feature type="transmembrane region" description="Helical" evidence="1">
    <location>
        <begin position="20"/>
        <end position="43"/>
    </location>
</feature>
<evidence type="ECO:0000259" key="2">
    <source>
        <dbReference type="Pfam" id="PF13649"/>
    </source>
</evidence>
<dbReference type="InterPro" id="IPR041698">
    <property type="entry name" value="Methyltransf_25"/>
</dbReference>
<feature type="domain" description="Methyltransferase" evidence="2">
    <location>
        <begin position="64"/>
        <end position="159"/>
    </location>
</feature>
<protein>
    <recommendedName>
        <fullName evidence="2">Methyltransferase domain-containing protein</fullName>
    </recommendedName>
</protein>
<dbReference type="EMBL" id="UOFS01000004">
    <property type="protein sequence ID" value="VAW90911.1"/>
    <property type="molecule type" value="Genomic_DNA"/>
</dbReference>
<keyword evidence="1" id="KW-0812">Transmembrane</keyword>
<dbReference type="SUPFAM" id="SSF53335">
    <property type="entry name" value="S-adenosyl-L-methionine-dependent methyltransferases"/>
    <property type="match status" value="1"/>
</dbReference>
<dbReference type="AlphaFoldDB" id="A0A3B0ZGZ6"/>
<reference evidence="3" key="1">
    <citation type="submission" date="2018-06" db="EMBL/GenBank/DDBJ databases">
        <authorList>
            <person name="Zhirakovskaya E."/>
        </authorList>
    </citation>
    <scope>NUCLEOTIDE SEQUENCE</scope>
</reference>
<accession>A0A3B0ZGZ6</accession>
<evidence type="ECO:0000313" key="3">
    <source>
        <dbReference type="EMBL" id="VAW90911.1"/>
    </source>
</evidence>
<keyword evidence="1" id="KW-1133">Transmembrane helix</keyword>
<organism evidence="3">
    <name type="scientific">hydrothermal vent metagenome</name>
    <dbReference type="NCBI Taxonomy" id="652676"/>
    <lineage>
        <taxon>unclassified sequences</taxon>
        <taxon>metagenomes</taxon>
        <taxon>ecological metagenomes</taxon>
    </lineage>
</organism>
<name>A0A3B0ZGZ6_9ZZZZ</name>
<evidence type="ECO:0000256" key="1">
    <source>
        <dbReference type="SAM" id="Phobius"/>
    </source>
</evidence>
<keyword evidence="1" id="KW-0472">Membrane</keyword>
<dbReference type="InterPro" id="IPR029063">
    <property type="entry name" value="SAM-dependent_MTases_sf"/>
</dbReference>